<dbReference type="Pfam" id="PF01636">
    <property type="entry name" value="APH"/>
    <property type="match status" value="1"/>
</dbReference>
<sequence>MLYDRHGVLVVRVGDIVVKAHQADRDGGPLLKQRMDLAATLPELLLPPLGGPHDVDGRVVTLWPYARPVDPTQALPWAEAGSLLARLHNSPVPADAPPWGRPTRVTRLIARLTSPAESPEVAGFAASNVPADPPEVLGAPGAPARPSKASRSAGSAQAAMSSRPAEATGPGDLASVTAPNEPAAPAKATEPSRAKGLGRYASAVEAVVGAYATLPERILTGAPLSPERARLLHGDWHLGQMVNDDGAWRLIDVEDLGVGDPAWDLARPAALFAAGVLPPDDWSRFLTAYQEAGGPAVPVNGDPWQALDLPSRTLAIQIAATCVISAREGDRPLDEPEEALVEACTRISRSRAPGMT</sequence>
<dbReference type="Proteomes" id="UP000669179">
    <property type="component" value="Unassembled WGS sequence"/>
</dbReference>
<evidence type="ECO:0000313" key="3">
    <source>
        <dbReference type="EMBL" id="MBO2454008.1"/>
    </source>
</evidence>
<keyword evidence="4" id="KW-1185">Reference proteome</keyword>
<evidence type="ECO:0000256" key="1">
    <source>
        <dbReference type="SAM" id="MobiDB-lite"/>
    </source>
</evidence>
<gene>
    <name evidence="3" type="ORF">J4573_43450</name>
</gene>
<dbReference type="InterPro" id="IPR002575">
    <property type="entry name" value="Aminoglycoside_PTrfase"/>
</dbReference>
<dbReference type="EMBL" id="JAGEOJ010000023">
    <property type="protein sequence ID" value="MBO2454008.1"/>
    <property type="molecule type" value="Genomic_DNA"/>
</dbReference>
<dbReference type="Gene3D" id="3.90.1200.10">
    <property type="match status" value="1"/>
</dbReference>
<dbReference type="SUPFAM" id="SSF56112">
    <property type="entry name" value="Protein kinase-like (PK-like)"/>
    <property type="match status" value="1"/>
</dbReference>
<name>A0A939PPV7_9ACTN</name>
<evidence type="ECO:0000313" key="4">
    <source>
        <dbReference type="Proteomes" id="UP000669179"/>
    </source>
</evidence>
<evidence type="ECO:0000259" key="2">
    <source>
        <dbReference type="Pfam" id="PF01636"/>
    </source>
</evidence>
<dbReference type="RefSeq" id="WP_208262077.1">
    <property type="nucleotide sequence ID" value="NZ_JAGEOJ010000023.1"/>
</dbReference>
<feature type="compositionally biased region" description="Low complexity" evidence="1">
    <location>
        <begin position="138"/>
        <end position="156"/>
    </location>
</feature>
<feature type="region of interest" description="Disordered" evidence="1">
    <location>
        <begin position="125"/>
        <end position="194"/>
    </location>
</feature>
<comment type="caution">
    <text evidence="3">The sequence shown here is derived from an EMBL/GenBank/DDBJ whole genome shotgun (WGS) entry which is preliminary data.</text>
</comment>
<dbReference type="AlphaFoldDB" id="A0A939PPV7"/>
<proteinExistence type="predicted"/>
<reference evidence="3" key="1">
    <citation type="submission" date="2021-03" db="EMBL/GenBank/DDBJ databases">
        <authorList>
            <person name="Kanchanasin P."/>
            <person name="Saeng-In P."/>
            <person name="Phongsopitanun W."/>
            <person name="Yuki M."/>
            <person name="Kudo T."/>
            <person name="Ohkuma M."/>
            <person name="Tanasupawat S."/>
        </authorList>
    </citation>
    <scope>NUCLEOTIDE SEQUENCE</scope>
    <source>
        <strain evidence="3">GKU 128</strain>
    </source>
</reference>
<feature type="domain" description="Aminoglycoside phosphotransferase" evidence="2">
    <location>
        <begin position="117"/>
        <end position="294"/>
    </location>
</feature>
<protein>
    <submittedName>
        <fullName evidence="3">Aminoglycoside phosphotransferase family protein</fullName>
    </submittedName>
</protein>
<dbReference type="InterPro" id="IPR011009">
    <property type="entry name" value="Kinase-like_dom_sf"/>
</dbReference>
<organism evidence="3 4">
    <name type="scientific">Actinomadura barringtoniae</name>
    <dbReference type="NCBI Taxonomy" id="1427535"/>
    <lineage>
        <taxon>Bacteria</taxon>
        <taxon>Bacillati</taxon>
        <taxon>Actinomycetota</taxon>
        <taxon>Actinomycetes</taxon>
        <taxon>Streptosporangiales</taxon>
        <taxon>Thermomonosporaceae</taxon>
        <taxon>Actinomadura</taxon>
    </lineage>
</organism>
<accession>A0A939PPV7</accession>